<evidence type="ECO:0008006" key="3">
    <source>
        <dbReference type="Google" id="ProtNLM"/>
    </source>
</evidence>
<dbReference type="RefSeq" id="WP_304485239.1">
    <property type="nucleotide sequence ID" value="NZ_JAUQOQ010000023.1"/>
</dbReference>
<evidence type="ECO:0000313" key="1">
    <source>
        <dbReference type="EMBL" id="MFB3802780.1"/>
    </source>
</evidence>
<name>A0ABV4ZDR7_9PSED</name>
<sequence>MEKWDRETDWLNRLAGKQLSVEEKASRLFELTSMAGMGIIAGRGGVGVQGTLPAAQTVAQFEKSLSGLSAGERVARIKSVVASVIAANGMVKDTRLTKLDGRDVYRGQDGNLYALDTLHGRFKVLNPKNGKHMGEVDFEFNQTKPADTTGRHNLKIK</sequence>
<proteinExistence type="predicted"/>
<dbReference type="SUPFAM" id="SSF63840">
    <property type="entry name" value="Ribonuclease domain of colicin E3"/>
    <property type="match status" value="1"/>
</dbReference>
<reference evidence="1 2" key="1">
    <citation type="submission" date="2024-09" db="EMBL/GenBank/DDBJ databases">
        <authorList>
            <person name="Fullem K."/>
        </authorList>
    </citation>
    <scope>NUCLEOTIDE SEQUENCE [LARGE SCALE GENOMIC DNA]</scope>
    <source>
        <strain evidence="2">K1(2024)</strain>
    </source>
</reference>
<protein>
    <recommendedName>
        <fullName evidence="3">Filamentous hemagglutinin</fullName>
    </recommendedName>
</protein>
<dbReference type="InterPro" id="IPR036725">
    <property type="entry name" value="ColE3_ribonuclease_sf"/>
</dbReference>
<dbReference type="EMBL" id="JBHFXX010000026">
    <property type="protein sequence ID" value="MFB3802780.1"/>
    <property type="molecule type" value="Genomic_DNA"/>
</dbReference>
<accession>A0ABV4ZDR7</accession>
<dbReference type="Proteomes" id="UP001577047">
    <property type="component" value="Unassembled WGS sequence"/>
</dbReference>
<dbReference type="Gene3D" id="3.10.380.10">
    <property type="entry name" value="Colicin E3-like ribonuclease domain"/>
    <property type="match status" value="1"/>
</dbReference>
<gene>
    <name evidence="1" type="ORF">ACE1YR_20500</name>
</gene>
<comment type="caution">
    <text evidence="1">The sequence shown here is derived from an EMBL/GenBank/DDBJ whole genome shotgun (WGS) entry which is preliminary data.</text>
</comment>
<keyword evidence="2" id="KW-1185">Reference proteome</keyword>
<evidence type="ECO:0000313" key="2">
    <source>
        <dbReference type="Proteomes" id="UP001577047"/>
    </source>
</evidence>
<organism evidence="1 2">
    <name type="scientific">Pseudomonas boreofloridensis</name>
    <dbReference type="NCBI Taxonomy" id="3064348"/>
    <lineage>
        <taxon>Bacteria</taxon>
        <taxon>Pseudomonadati</taxon>
        <taxon>Pseudomonadota</taxon>
        <taxon>Gammaproteobacteria</taxon>
        <taxon>Pseudomonadales</taxon>
        <taxon>Pseudomonadaceae</taxon>
        <taxon>Pseudomonas</taxon>
    </lineage>
</organism>